<dbReference type="AlphaFoldDB" id="A0A1N7SQ61"/>
<accession>A0A1N7SQ61</accession>
<comment type="caution">
    <text evidence="2">The sequence shown here is derived from an EMBL/GenBank/DDBJ whole genome shotgun (WGS) entry which is preliminary data.</text>
</comment>
<organism evidence="2 3">
    <name type="scientific">Paraburkholderia piptadeniae</name>
    <dbReference type="NCBI Taxonomy" id="1701573"/>
    <lineage>
        <taxon>Bacteria</taxon>
        <taxon>Pseudomonadati</taxon>
        <taxon>Pseudomonadota</taxon>
        <taxon>Betaproteobacteria</taxon>
        <taxon>Burkholderiales</taxon>
        <taxon>Burkholderiaceae</taxon>
        <taxon>Paraburkholderia</taxon>
    </lineage>
</organism>
<evidence type="ECO:0000256" key="1">
    <source>
        <dbReference type="SAM" id="MobiDB-lite"/>
    </source>
</evidence>
<name>A0A1N7SQ61_9BURK</name>
<feature type="region of interest" description="Disordered" evidence="1">
    <location>
        <begin position="71"/>
        <end position="122"/>
    </location>
</feature>
<dbReference type="EMBL" id="CYGY02000068">
    <property type="protein sequence ID" value="SIT49450.1"/>
    <property type="molecule type" value="Genomic_DNA"/>
</dbReference>
<gene>
    <name evidence="2" type="ORF">BN2476_680148</name>
</gene>
<proteinExistence type="predicted"/>
<reference evidence="2" key="1">
    <citation type="submission" date="2016-12" db="EMBL/GenBank/DDBJ databases">
        <authorList>
            <person name="Moulin L."/>
        </authorList>
    </citation>
    <scope>NUCLEOTIDE SEQUENCE [LARGE SCALE GENOMIC DNA]</scope>
    <source>
        <strain evidence="2">STM 7183</strain>
    </source>
</reference>
<feature type="compositionally biased region" description="Gly residues" evidence="1">
    <location>
        <begin position="97"/>
        <end position="106"/>
    </location>
</feature>
<sequence length="122" mass="12941">MIGVNRFRGESYLIIMQPDGTRTHLPPWMTSEGAAHMRVVAQPSLPLEVLYELQRLVNAALSCDVLSTHKVTGDAKDDDETTGTVQGSRKQRTNVGGPAGGSGGAVGAADPVGDRRRTKRGA</sequence>
<evidence type="ECO:0000313" key="2">
    <source>
        <dbReference type="EMBL" id="SIT49450.1"/>
    </source>
</evidence>
<evidence type="ECO:0000313" key="3">
    <source>
        <dbReference type="Proteomes" id="UP000195569"/>
    </source>
</evidence>
<keyword evidence="3" id="KW-1185">Reference proteome</keyword>
<dbReference type="Proteomes" id="UP000195569">
    <property type="component" value="Unassembled WGS sequence"/>
</dbReference>
<protein>
    <submittedName>
        <fullName evidence="2">Uncharacterized protein</fullName>
    </submittedName>
</protein>